<protein>
    <recommendedName>
        <fullName evidence="4">Cytochrome P450</fullName>
    </recommendedName>
</protein>
<dbReference type="InterPro" id="IPR001128">
    <property type="entry name" value="Cyt_P450"/>
</dbReference>
<comment type="similarity">
    <text evidence="1">Belongs to the cytochrome P450 family.</text>
</comment>
<organism evidence="2 3">
    <name type="scientific">Salix suchowensis</name>
    <dbReference type="NCBI Taxonomy" id="1278906"/>
    <lineage>
        <taxon>Eukaryota</taxon>
        <taxon>Viridiplantae</taxon>
        <taxon>Streptophyta</taxon>
        <taxon>Embryophyta</taxon>
        <taxon>Tracheophyta</taxon>
        <taxon>Spermatophyta</taxon>
        <taxon>Magnoliopsida</taxon>
        <taxon>eudicotyledons</taxon>
        <taxon>Gunneridae</taxon>
        <taxon>Pentapetalae</taxon>
        <taxon>rosids</taxon>
        <taxon>fabids</taxon>
        <taxon>Malpighiales</taxon>
        <taxon>Salicaceae</taxon>
        <taxon>Saliceae</taxon>
        <taxon>Salix</taxon>
    </lineage>
</organism>
<dbReference type="Proteomes" id="UP001141253">
    <property type="component" value="Chromosome 2"/>
</dbReference>
<proteinExistence type="inferred from homology"/>
<sequence length="114" mass="13097">MNNYFKRLLQIFDSIINERTRLRSSSVASKACHDVLDALLILVEEENTELSFTDIQVLLLDMFIAGTDTTSCTVEWAMTELLLNPDKLVKAKNELQEVDGPDIDMRRDVWDYIA</sequence>
<dbReference type="SUPFAM" id="SSF48264">
    <property type="entry name" value="Cytochrome P450"/>
    <property type="match status" value="1"/>
</dbReference>
<evidence type="ECO:0000256" key="1">
    <source>
        <dbReference type="ARBA" id="ARBA00010617"/>
    </source>
</evidence>
<comment type="caution">
    <text evidence="2">The sequence shown here is derived from an EMBL/GenBank/DDBJ whole genome shotgun (WGS) entry which is preliminary data.</text>
</comment>
<dbReference type="Gene3D" id="1.10.630.10">
    <property type="entry name" value="Cytochrome P450"/>
    <property type="match status" value="1"/>
</dbReference>
<reference evidence="2" key="2">
    <citation type="journal article" date="2023" name="Int. J. Mol. Sci.">
        <title>De Novo Assembly and Annotation of 11 Diverse Shrub Willow (Salix) Genomes Reveals Novel Gene Organization in Sex-Linked Regions.</title>
        <authorList>
            <person name="Hyden B."/>
            <person name="Feng K."/>
            <person name="Yates T.B."/>
            <person name="Jawdy S."/>
            <person name="Cereghino C."/>
            <person name="Smart L.B."/>
            <person name="Muchero W."/>
        </authorList>
    </citation>
    <scope>NUCLEOTIDE SEQUENCE</scope>
    <source>
        <tissue evidence="2">Shoot tip</tissue>
    </source>
</reference>
<evidence type="ECO:0000313" key="2">
    <source>
        <dbReference type="EMBL" id="KAJ6390918.1"/>
    </source>
</evidence>
<dbReference type="PANTHER" id="PTHR47950:SF44">
    <property type="entry name" value="CYTOCHROME P450, FAMILY 76, SUBFAMILY C, POLYPEPTIDE 5-RELATED"/>
    <property type="match status" value="1"/>
</dbReference>
<evidence type="ECO:0008006" key="4">
    <source>
        <dbReference type="Google" id="ProtNLM"/>
    </source>
</evidence>
<keyword evidence="3" id="KW-1185">Reference proteome</keyword>
<reference evidence="2" key="1">
    <citation type="submission" date="2022-10" db="EMBL/GenBank/DDBJ databases">
        <authorList>
            <person name="Hyden B.L."/>
            <person name="Feng K."/>
            <person name="Yates T."/>
            <person name="Jawdy S."/>
            <person name="Smart L.B."/>
            <person name="Muchero W."/>
        </authorList>
    </citation>
    <scope>NUCLEOTIDE SEQUENCE</scope>
    <source>
        <tissue evidence="2">Shoot tip</tissue>
    </source>
</reference>
<dbReference type="PRINTS" id="PR00463">
    <property type="entry name" value="EP450I"/>
</dbReference>
<name>A0ABQ9BXY3_9ROSI</name>
<dbReference type="InterPro" id="IPR036396">
    <property type="entry name" value="Cyt_P450_sf"/>
</dbReference>
<accession>A0ABQ9BXY3</accession>
<evidence type="ECO:0000313" key="3">
    <source>
        <dbReference type="Proteomes" id="UP001141253"/>
    </source>
</evidence>
<dbReference type="EMBL" id="JAPFFI010000006">
    <property type="protein sequence ID" value="KAJ6390918.1"/>
    <property type="molecule type" value="Genomic_DNA"/>
</dbReference>
<gene>
    <name evidence="2" type="ORF">OIU77_025010</name>
</gene>
<dbReference type="InterPro" id="IPR002401">
    <property type="entry name" value="Cyt_P450_E_grp-I"/>
</dbReference>
<dbReference type="PANTHER" id="PTHR47950">
    <property type="entry name" value="CYTOCHROME P450, FAMILY 76, SUBFAMILY C, POLYPEPTIDE 5-RELATED"/>
    <property type="match status" value="1"/>
</dbReference>
<dbReference type="Pfam" id="PF00067">
    <property type="entry name" value="p450"/>
    <property type="match status" value="1"/>
</dbReference>